<dbReference type="STRING" id="1208324.P73_1657"/>
<gene>
    <name evidence="3" type="ORF">P73_1657</name>
</gene>
<dbReference type="GO" id="GO:0005975">
    <property type="term" value="P:carbohydrate metabolic process"/>
    <property type="evidence" value="ECO:0007669"/>
    <property type="project" value="InterPro"/>
</dbReference>
<proteinExistence type="inferred from homology"/>
<organism evidence="3 4">
    <name type="scientific">Celeribacter indicus</name>
    <dbReference type="NCBI Taxonomy" id="1208324"/>
    <lineage>
        <taxon>Bacteria</taxon>
        <taxon>Pseudomonadati</taxon>
        <taxon>Pseudomonadota</taxon>
        <taxon>Alphaproteobacteria</taxon>
        <taxon>Rhodobacterales</taxon>
        <taxon>Roseobacteraceae</taxon>
        <taxon>Celeribacter</taxon>
    </lineage>
</organism>
<dbReference type="RefSeq" id="WP_245629252.1">
    <property type="nucleotide sequence ID" value="NZ_CP004393.1"/>
</dbReference>
<comment type="similarity">
    <text evidence="1">Belongs to the N-acylglucosamine 2-epimerase family.</text>
</comment>
<dbReference type="InterPro" id="IPR010819">
    <property type="entry name" value="AGE/CE"/>
</dbReference>
<accession>A0A0B5E1M7</accession>
<dbReference type="HOGENOM" id="CLU_042253_0_0_5"/>
<dbReference type="GO" id="GO:0016853">
    <property type="term" value="F:isomerase activity"/>
    <property type="evidence" value="ECO:0007669"/>
    <property type="project" value="UniProtKB-KW"/>
</dbReference>
<dbReference type="KEGG" id="cid:P73_1657"/>
<evidence type="ECO:0000256" key="2">
    <source>
        <dbReference type="ARBA" id="ARBA00023235"/>
    </source>
</evidence>
<evidence type="ECO:0000313" key="4">
    <source>
        <dbReference type="Proteomes" id="UP000031521"/>
    </source>
</evidence>
<dbReference type="SUPFAM" id="SSF48208">
    <property type="entry name" value="Six-hairpin glycosidases"/>
    <property type="match status" value="1"/>
</dbReference>
<dbReference type="Pfam" id="PF07221">
    <property type="entry name" value="GlcNAc_2-epim"/>
    <property type="match status" value="1"/>
</dbReference>
<keyword evidence="4" id="KW-1185">Reference proteome</keyword>
<dbReference type="InterPro" id="IPR008928">
    <property type="entry name" value="6-hairpin_glycosidase_sf"/>
</dbReference>
<evidence type="ECO:0000313" key="3">
    <source>
        <dbReference type="EMBL" id="AJE46372.1"/>
    </source>
</evidence>
<reference evidence="3 4" key="1">
    <citation type="journal article" date="2014" name="Int. J. Syst. Evol. Microbiol.">
        <title>Celeribacter indicus sp. nov., a polycyclic aromatic hydrocarbon-degrading bacterium from deep-sea sediment and reclassification of Huaishuia halophila as Celeribacter halophilus comb. nov.</title>
        <authorList>
            <person name="Lai Q."/>
            <person name="Cao J."/>
            <person name="Yuan J."/>
            <person name="Li F."/>
            <person name="Shao Z."/>
        </authorList>
    </citation>
    <scope>NUCLEOTIDE SEQUENCE [LARGE SCALE GENOMIC DNA]</scope>
    <source>
        <strain evidence="3">P73</strain>
    </source>
</reference>
<dbReference type="InterPro" id="IPR012341">
    <property type="entry name" value="6hp_glycosidase-like_sf"/>
</dbReference>
<evidence type="ECO:0000256" key="1">
    <source>
        <dbReference type="ARBA" id="ARBA00008558"/>
    </source>
</evidence>
<name>A0A0B5E1M7_9RHOB</name>
<dbReference type="Proteomes" id="UP000031521">
    <property type="component" value="Chromosome"/>
</dbReference>
<dbReference type="Gene3D" id="1.50.10.10">
    <property type="match status" value="1"/>
</dbReference>
<keyword evidence="2" id="KW-0413">Isomerase</keyword>
<dbReference type="PANTHER" id="PTHR15108">
    <property type="entry name" value="N-ACYLGLUCOSAMINE-2-EPIMERASE"/>
    <property type="match status" value="1"/>
</dbReference>
<dbReference type="EMBL" id="CP004393">
    <property type="protein sequence ID" value="AJE46372.1"/>
    <property type="molecule type" value="Genomic_DNA"/>
</dbReference>
<protein>
    <submittedName>
        <fullName evidence="3">N-acylglucosamine 2-epimerase</fullName>
    </submittedName>
</protein>
<sequence>MSEAHTPEFVARLRRDATAQLAFFRNSLRPDGQLAALTRDGAPVDGPQELITTARLVHSYALGHLAGAADCWPMIEAGMQALWHGHRDAEHGGYLWSFDANGPVLSDKLAYGHMFVLLAAASAEAAGHPDALRLREDVTKVITRHFWDEDAGLMRDEFRRDWTVFSDYRGMNANMHGVEAHLSAFEVTGAPLYLERAGRILSFFVDEIGAANDWRLPEHYHADWSVDRGYAGNPMFRPAGTTPGHSFELGRLLIQHWDLAGRPEGHALRNARALIETGLGDAWLPSGGFAYTLNFDGSVRVADRYWWPVTEAIGAVATLLKLGGTQGDLHWYRRLWDTAFDLFVDEEDGGWVPEVDENGRQRERQFIGKPDIYHSLQAILYGLHDGVSHHYRGVSGRLVES</sequence>
<dbReference type="AlphaFoldDB" id="A0A0B5E1M7"/>